<feature type="domain" description="Predicted membrane protein YciQ-like C-terminal" evidence="4">
    <location>
        <begin position="264"/>
        <end position="454"/>
    </location>
</feature>
<evidence type="ECO:0000313" key="5">
    <source>
        <dbReference type="EMBL" id="MDT0544680.1"/>
    </source>
</evidence>
<keyword evidence="2" id="KW-0812">Transmembrane</keyword>
<protein>
    <submittedName>
        <fullName evidence="5">DUF2207 domain-containing protein</fullName>
    </submittedName>
</protein>
<evidence type="ECO:0000259" key="4">
    <source>
        <dbReference type="Pfam" id="PF20990"/>
    </source>
</evidence>
<feature type="transmembrane region" description="Helical" evidence="2">
    <location>
        <begin position="225"/>
        <end position="246"/>
    </location>
</feature>
<dbReference type="RefSeq" id="WP_311725136.1">
    <property type="nucleotide sequence ID" value="NZ_JAVRFD010000008.1"/>
</dbReference>
<dbReference type="InterPro" id="IPR018702">
    <property type="entry name" value="DUF2207"/>
</dbReference>
<gene>
    <name evidence="5" type="ORF">RND15_18490</name>
</gene>
<keyword evidence="2" id="KW-0472">Membrane</keyword>
<evidence type="ECO:0000256" key="1">
    <source>
        <dbReference type="SAM" id="MobiDB-lite"/>
    </source>
</evidence>
<feature type="transmembrane region" description="Helical" evidence="2">
    <location>
        <begin position="382"/>
        <end position="401"/>
    </location>
</feature>
<dbReference type="Proteomes" id="UP001180754">
    <property type="component" value="Unassembled WGS sequence"/>
</dbReference>
<feature type="region of interest" description="Disordered" evidence="1">
    <location>
        <begin position="200"/>
        <end position="219"/>
    </location>
</feature>
<accession>A0ABU2XGP5</accession>
<dbReference type="Pfam" id="PF09972">
    <property type="entry name" value="DUF2207"/>
    <property type="match status" value="1"/>
</dbReference>
<name>A0ABU2XGP5_9ACTN</name>
<comment type="caution">
    <text evidence="5">The sequence shown here is derived from an EMBL/GenBank/DDBJ whole genome shotgun (WGS) entry which is preliminary data.</text>
</comment>
<reference evidence="5" key="1">
    <citation type="submission" date="2024-05" db="EMBL/GenBank/DDBJ databases">
        <title>30 novel species of actinomycetes from the DSMZ collection.</title>
        <authorList>
            <person name="Nouioui I."/>
        </authorList>
    </citation>
    <scope>NUCLEOTIDE SEQUENCE</scope>
    <source>
        <strain evidence="5">DSM 41529</strain>
    </source>
</reference>
<organism evidence="5 6">
    <name type="scientific">Streptomyces lonegramiae</name>
    <dbReference type="NCBI Taxonomy" id="3075524"/>
    <lineage>
        <taxon>Bacteria</taxon>
        <taxon>Bacillati</taxon>
        <taxon>Actinomycetota</taxon>
        <taxon>Actinomycetes</taxon>
        <taxon>Kitasatosporales</taxon>
        <taxon>Streptomycetaceae</taxon>
        <taxon>Streptomyces</taxon>
    </lineage>
</organism>
<sequence>MFLAVLLLAMAVSLGGLGPSTERVTRMWISAEIAEDGSARITEVIDYDFGYRDSTLNGIYLDIPGRSFGRVGGVSATEDGVRVPHELRTDGLRTRIAVGDPDRTVVSLHRYRVQYTLKGFVQDGRLVWPAIGAGWEVDRDNIEIHVVAPYDLTDARCAQDTTDSRGSCTAEKPEPGHLVVTVDKLKAGSGITLYASGARNGPAGEAAAPRPPSGAADGDAGVDPAWTALVVAGVALCSALLVARVLRLVGRDRLPAPLAPAPAPPGDLHPIQAGILLAGRAGPWQRVAWLLNAAIAGHVAINGGGRFTFVWRRVPGDAPVDPATEAMLDKIFAGRDEFVLRLHGQRFQSAWRILGDQLEDWRRTSGHWDPEGERRSRTARRIGIGAALVGLAVATFGSVLNTWMNGAGWPTVVAGAVVAGTGIALWLRGWELQTRTAHGTALLLQVESYRRFVAERKADGSRSRLDAVWGVALGESAGARRVVAESRVASGAGAVGRLSTRAWYPVTALGLIAALVVAESEQ</sequence>
<keyword evidence="6" id="KW-1185">Reference proteome</keyword>
<evidence type="ECO:0000313" key="6">
    <source>
        <dbReference type="Proteomes" id="UP001180754"/>
    </source>
</evidence>
<evidence type="ECO:0000256" key="2">
    <source>
        <dbReference type="SAM" id="Phobius"/>
    </source>
</evidence>
<feature type="domain" description="DUF2207" evidence="3">
    <location>
        <begin position="24"/>
        <end position="195"/>
    </location>
</feature>
<proteinExistence type="predicted"/>
<keyword evidence="2" id="KW-1133">Transmembrane helix</keyword>
<feature type="transmembrane region" description="Helical" evidence="2">
    <location>
        <begin position="407"/>
        <end position="427"/>
    </location>
</feature>
<dbReference type="EMBL" id="JAVRFD010000008">
    <property type="protein sequence ID" value="MDT0544680.1"/>
    <property type="molecule type" value="Genomic_DNA"/>
</dbReference>
<evidence type="ECO:0000259" key="3">
    <source>
        <dbReference type="Pfam" id="PF09972"/>
    </source>
</evidence>
<dbReference type="InterPro" id="IPR048389">
    <property type="entry name" value="YciQ-like_C"/>
</dbReference>
<dbReference type="Pfam" id="PF20990">
    <property type="entry name" value="DUF2207_C"/>
    <property type="match status" value="1"/>
</dbReference>